<protein>
    <submittedName>
        <fullName evidence="1">Uncharacterized protein</fullName>
    </submittedName>
</protein>
<dbReference type="AlphaFoldDB" id="A5I4U8"/>
<dbReference type="HOGENOM" id="CLU_3249326_0_0_9"/>
<proteinExistence type="predicted"/>
<dbReference type="EMBL" id="AM412317">
    <property type="protein sequence ID" value="CAL84071.1"/>
    <property type="molecule type" value="Genomic_DNA"/>
</dbReference>
<dbReference type="Proteomes" id="UP000001986">
    <property type="component" value="Chromosome"/>
</dbReference>
<dbReference type="KEGG" id="cbo:CBO2517A"/>
<sequence length="42" mass="4466">MVPSSSGPVAPLGTVISLEPATPLGQMHLPQHGMYILHLLFK</sequence>
<name>A5I4U8_CLOBH</name>
<reference evidence="1 2" key="1">
    <citation type="journal article" date="2007" name="Genome Res.">
        <title>Genome sequence of a proteolytic (Group I) Clostridium botulinum strain Hall A and comparative analysis of the clostridial genomes.</title>
        <authorList>
            <person name="Sebaihia M."/>
            <person name="Peck M.W."/>
            <person name="Minton N.P."/>
            <person name="Thomson N.R."/>
            <person name="Holden M.T.G."/>
            <person name="Mitchell W.J."/>
            <person name="Carter A.T."/>
            <person name="Bentley S.D."/>
            <person name="Mason D.R."/>
            <person name="Crossman L."/>
            <person name="Paul C.J."/>
            <person name="Ivens A."/>
            <person name="Wells-Bennik M.H.J."/>
            <person name="Davis I.J."/>
            <person name="Cerdeno-Tarraga A.M."/>
            <person name="Churcher C."/>
            <person name="Quail M.A."/>
            <person name="Chillingworth T."/>
            <person name="Feltwell T."/>
            <person name="Fraser A."/>
            <person name="Goodhead I."/>
            <person name="Hance Z."/>
            <person name="Jagels K."/>
            <person name="Larke N."/>
            <person name="Maddison M."/>
            <person name="Moule S."/>
            <person name="Mungall K."/>
            <person name="Norbertczak H."/>
            <person name="Rabbinowitsch E."/>
            <person name="Sanders M."/>
            <person name="Simmonds M."/>
            <person name="White B."/>
            <person name="Whithead S."/>
            <person name="Parkhill J."/>
        </authorList>
    </citation>
    <scope>NUCLEOTIDE SEQUENCE [LARGE SCALE GENOMIC DNA]</scope>
    <source>
        <strain evidence="2">Hall / ATCC 3502 / NCTC 13319 / Type A [Sanger]</strain>
    </source>
</reference>
<keyword evidence="2" id="KW-1185">Reference proteome</keyword>
<dbReference type="KEGG" id="cbh:CLC_2375"/>
<gene>
    <name evidence="1" type="ORF">CBO2517A</name>
</gene>
<evidence type="ECO:0000313" key="1">
    <source>
        <dbReference type="EMBL" id="CAL84071.1"/>
    </source>
</evidence>
<accession>A7G603</accession>
<organism evidence="1 2">
    <name type="scientific">Clostridium botulinum (strain Hall / ATCC 3502 / NCTC 13319 / Type A)</name>
    <dbReference type="NCBI Taxonomy" id="441771"/>
    <lineage>
        <taxon>Bacteria</taxon>
        <taxon>Bacillati</taxon>
        <taxon>Bacillota</taxon>
        <taxon>Clostridia</taxon>
        <taxon>Eubacteriales</taxon>
        <taxon>Clostridiaceae</taxon>
        <taxon>Clostridium</taxon>
    </lineage>
</organism>
<accession>A5I4U8</accession>
<evidence type="ECO:0000313" key="2">
    <source>
        <dbReference type="Proteomes" id="UP000001986"/>
    </source>
</evidence>